<dbReference type="EMBL" id="AP018933">
    <property type="protein sequence ID" value="BBG29788.1"/>
    <property type="molecule type" value="Genomic_DNA"/>
</dbReference>
<organism evidence="1 2">
    <name type="scientific">Zymobacter palmae</name>
    <dbReference type="NCBI Taxonomy" id="33074"/>
    <lineage>
        <taxon>Bacteria</taxon>
        <taxon>Pseudomonadati</taxon>
        <taxon>Pseudomonadota</taxon>
        <taxon>Gammaproteobacteria</taxon>
        <taxon>Oceanospirillales</taxon>
        <taxon>Halomonadaceae</taxon>
        <taxon>Zymobacter group</taxon>
        <taxon>Zymobacter</taxon>
    </lineage>
</organism>
<protein>
    <submittedName>
        <fullName evidence="1">Predicted dehydrogenases</fullName>
    </submittedName>
</protein>
<reference evidence="1 2" key="1">
    <citation type="submission" date="2018-09" db="EMBL/GenBank/DDBJ databases">
        <title>Zymobacter palmae IAM14233 (=T109) whole genome analysis.</title>
        <authorList>
            <person name="Yanase H."/>
        </authorList>
    </citation>
    <scope>NUCLEOTIDE SEQUENCE [LARGE SCALE GENOMIC DNA]</scope>
    <source>
        <strain evidence="1 2">IAM14233</strain>
    </source>
</reference>
<sequence length="99" mass="11081">MALDLYVYIEHADEPLWVPIDDSWHDAMFSSLTPAGQYRQLSRLHDYYADCCFDAHDARQLLDDIIALCERHAISSAALTTLTLARQGASILSIQALGD</sequence>
<dbReference type="Proteomes" id="UP000267342">
    <property type="component" value="Chromosome"/>
</dbReference>
<keyword evidence="2" id="KW-1185">Reference proteome</keyword>
<evidence type="ECO:0000313" key="2">
    <source>
        <dbReference type="Proteomes" id="UP000267342"/>
    </source>
</evidence>
<accession>A0A348HDT6</accession>
<dbReference type="RefSeq" id="WP_027706104.1">
    <property type="nucleotide sequence ID" value="NZ_AP018933.1"/>
</dbReference>
<proteinExistence type="predicted"/>
<dbReference type="KEGG" id="zpl:ZBT109_1021"/>
<dbReference type="AlphaFoldDB" id="A0A348HDT6"/>
<name>A0A348HDT6_9GAMM</name>
<gene>
    <name evidence="1" type="ORF">ZBT109_1021</name>
</gene>
<evidence type="ECO:0000313" key="1">
    <source>
        <dbReference type="EMBL" id="BBG29788.1"/>
    </source>
</evidence>